<dbReference type="AlphaFoldDB" id="T1GWX9"/>
<reference evidence="2" key="1">
    <citation type="submission" date="2013-02" db="EMBL/GenBank/DDBJ databases">
        <authorList>
            <person name="Hughes D."/>
        </authorList>
    </citation>
    <scope>NUCLEOTIDE SEQUENCE</scope>
    <source>
        <strain>Durham</strain>
        <strain evidence="2">NC isolate 2 -- Noor lab</strain>
    </source>
</reference>
<evidence type="ECO:0000313" key="2">
    <source>
        <dbReference type="Proteomes" id="UP000015102"/>
    </source>
</evidence>
<reference evidence="1" key="2">
    <citation type="submission" date="2015-06" db="UniProtKB">
        <authorList>
            <consortium name="EnsemblMetazoa"/>
        </authorList>
    </citation>
    <scope>IDENTIFICATION</scope>
</reference>
<keyword evidence="2" id="KW-1185">Reference proteome</keyword>
<evidence type="ECO:0000313" key="1">
    <source>
        <dbReference type="EnsemblMetazoa" id="MESCA008314-PA"/>
    </source>
</evidence>
<proteinExistence type="predicted"/>
<dbReference type="EMBL" id="CAQQ02124787">
    <property type="status" value="NOT_ANNOTATED_CDS"/>
    <property type="molecule type" value="Genomic_DNA"/>
</dbReference>
<dbReference type="EMBL" id="CAQQ02124788">
    <property type="status" value="NOT_ANNOTATED_CDS"/>
    <property type="molecule type" value="Genomic_DNA"/>
</dbReference>
<protein>
    <submittedName>
        <fullName evidence="1">Uncharacterized protein</fullName>
    </submittedName>
</protein>
<dbReference type="EnsemblMetazoa" id="MESCA008314-RA">
    <property type="protein sequence ID" value="MESCA008314-PA"/>
    <property type="gene ID" value="MESCA008314"/>
</dbReference>
<accession>T1GWX9</accession>
<dbReference type="HOGENOM" id="CLU_1818007_0_0_1"/>
<sequence length="142" mass="16611">MVNGAIAKHNLHDGIIDNGMRVKELVSIDKNEELARKIGSVRKTSKETRELRKQAFQNKRREVVKLARQKKRRLKKAQFYENINRQRKAFARLTSCCKNKNGREKKLYLEYNKIPFFDVNTKIMGCFILKESTVVDVANQKA</sequence>
<organism evidence="1 2">
    <name type="scientific">Megaselia scalaris</name>
    <name type="common">Humpbacked fly</name>
    <name type="synonym">Phora scalaris</name>
    <dbReference type="NCBI Taxonomy" id="36166"/>
    <lineage>
        <taxon>Eukaryota</taxon>
        <taxon>Metazoa</taxon>
        <taxon>Ecdysozoa</taxon>
        <taxon>Arthropoda</taxon>
        <taxon>Hexapoda</taxon>
        <taxon>Insecta</taxon>
        <taxon>Pterygota</taxon>
        <taxon>Neoptera</taxon>
        <taxon>Endopterygota</taxon>
        <taxon>Diptera</taxon>
        <taxon>Brachycera</taxon>
        <taxon>Muscomorpha</taxon>
        <taxon>Platypezoidea</taxon>
        <taxon>Phoridae</taxon>
        <taxon>Megaseliini</taxon>
        <taxon>Megaselia</taxon>
    </lineage>
</organism>
<dbReference type="Proteomes" id="UP000015102">
    <property type="component" value="Unassembled WGS sequence"/>
</dbReference>
<name>T1GWX9_MEGSC</name>